<keyword evidence="2" id="KW-1185">Reference proteome</keyword>
<dbReference type="EMBL" id="KZ678129">
    <property type="protein sequence ID" value="PSN73360.1"/>
    <property type="molecule type" value="Genomic_DNA"/>
</dbReference>
<gene>
    <name evidence="1" type="ORF">BS50DRAFT_185593</name>
</gene>
<proteinExistence type="predicted"/>
<protein>
    <submittedName>
        <fullName evidence="1">Uncharacterized protein</fullName>
    </submittedName>
</protein>
<dbReference type="Proteomes" id="UP000240883">
    <property type="component" value="Unassembled WGS sequence"/>
</dbReference>
<reference evidence="1 2" key="1">
    <citation type="journal article" date="2018" name="Front. Microbiol.">
        <title>Genome-Wide Analysis of Corynespora cassiicola Leaf Fall Disease Putative Effectors.</title>
        <authorList>
            <person name="Lopez D."/>
            <person name="Ribeiro S."/>
            <person name="Label P."/>
            <person name="Fumanal B."/>
            <person name="Venisse J.S."/>
            <person name="Kohler A."/>
            <person name="de Oliveira R.R."/>
            <person name="Labutti K."/>
            <person name="Lipzen A."/>
            <person name="Lail K."/>
            <person name="Bauer D."/>
            <person name="Ohm R.A."/>
            <person name="Barry K.W."/>
            <person name="Spatafora J."/>
            <person name="Grigoriev I.V."/>
            <person name="Martin F.M."/>
            <person name="Pujade-Renaud V."/>
        </authorList>
    </citation>
    <scope>NUCLEOTIDE SEQUENCE [LARGE SCALE GENOMIC DNA]</scope>
    <source>
        <strain evidence="1 2">Philippines</strain>
    </source>
</reference>
<accession>A0A2T2P6Q7</accession>
<name>A0A2T2P6Q7_CORCC</name>
<evidence type="ECO:0000313" key="2">
    <source>
        <dbReference type="Proteomes" id="UP000240883"/>
    </source>
</evidence>
<organism evidence="1 2">
    <name type="scientific">Corynespora cassiicola Philippines</name>
    <dbReference type="NCBI Taxonomy" id="1448308"/>
    <lineage>
        <taxon>Eukaryota</taxon>
        <taxon>Fungi</taxon>
        <taxon>Dikarya</taxon>
        <taxon>Ascomycota</taxon>
        <taxon>Pezizomycotina</taxon>
        <taxon>Dothideomycetes</taxon>
        <taxon>Pleosporomycetidae</taxon>
        <taxon>Pleosporales</taxon>
        <taxon>Corynesporascaceae</taxon>
        <taxon>Corynespora</taxon>
    </lineage>
</organism>
<evidence type="ECO:0000313" key="1">
    <source>
        <dbReference type="EMBL" id="PSN73360.1"/>
    </source>
</evidence>
<dbReference type="AlphaFoldDB" id="A0A2T2P6Q7"/>
<sequence length="132" mass="14631">MSSVSKTPLIVSTSSASFVRHAIKPRRAPEATDAGYSLAKLRRPRMAARRSSNKVALARRLLRVLMVSVAVCLAGAWASSMRNMVTVVEASRYHLCIARWHTTAGRRRVQWKPRSTRACTRGGGRREALGTR</sequence>